<gene>
    <name evidence="1" type="ORF">HMPREF9444_00546</name>
</gene>
<name>E8LIP1_SUCHY</name>
<dbReference type="RefSeq" id="WP_009142765.1">
    <property type="nucleotide sequence ID" value="NZ_GL830963.1"/>
</dbReference>
<keyword evidence="2" id="KW-1185">Reference proteome</keyword>
<organism evidence="1 2">
    <name type="scientific">Succinatimonas hippei (strain DSM 22608 / JCM 16073 / KCTC 15190 / YIT 12066)</name>
    <dbReference type="NCBI Taxonomy" id="762983"/>
    <lineage>
        <taxon>Bacteria</taxon>
        <taxon>Pseudomonadati</taxon>
        <taxon>Pseudomonadota</taxon>
        <taxon>Gammaproteobacteria</taxon>
        <taxon>Aeromonadales</taxon>
        <taxon>Succinivibrionaceae</taxon>
        <taxon>Succinatimonas</taxon>
    </lineage>
</organism>
<dbReference type="InterPro" id="IPR012547">
    <property type="entry name" value="PDDEXK_9"/>
</dbReference>
<evidence type="ECO:0000313" key="1">
    <source>
        <dbReference type="EMBL" id="EFY07640.1"/>
    </source>
</evidence>
<evidence type="ECO:0000313" key="2">
    <source>
        <dbReference type="Proteomes" id="UP000018458"/>
    </source>
</evidence>
<comment type="caution">
    <text evidence="1">The sequence shown here is derived from an EMBL/GenBank/DDBJ whole genome shotgun (WGS) entry which is preliminary data.</text>
</comment>
<dbReference type="Pfam" id="PF08011">
    <property type="entry name" value="PDDEXK_9"/>
    <property type="match status" value="1"/>
</dbReference>
<dbReference type="EMBL" id="AEVO01000025">
    <property type="protein sequence ID" value="EFY07640.1"/>
    <property type="molecule type" value="Genomic_DNA"/>
</dbReference>
<reference evidence="1 2" key="1">
    <citation type="submission" date="2011-01" db="EMBL/GenBank/DDBJ databases">
        <authorList>
            <person name="Weinstock G."/>
            <person name="Sodergren E."/>
            <person name="Clifton S."/>
            <person name="Fulton L."/>
            <person name="Fulton B."/>
            <person name="Courtney L."/>
            <person name="Fronick C."/>
            <person name="Harrison M."/>
            <person name="Strong C."/>
            <person name="Farmer C."/>
            <person name="Delahaunty K."/>
            <person name="Markovic C."/>
            <person name="Hall O."/>
            <person name="Minx P."/>
            <person name="Tomlinson C."/>
            <person name="Mitreva M."/>
            <person name="Hou S."/>
            <person name="Chen J."/>
            <person name="Wollam A."/>
            <person name="Pepin K.H."/>
            <person name="Johnson M."/>
            <person name="Bhonagiri V."/>
            <person name="Zhang X."/>
            <person name="Suruliraj S."/>
            <person name="Warren W."/>
            <person name="Chinwalla A."/>
            <person name="Mardis E.R."/>
            <person name="Wilson R.K."/>
        </authorList>
    </citation>
    <scope>NUCLEOTIDE SEQUENCE [LARGE SCALE GENOMIC DNA]</scope>
    <source>
        <strain evidence="2">DSM 22608 / JCM 16073 / KCTC 15190 / YIT 12066</strain>
    </source>
</reference>
<proteinExistence type="predicted"/>
<sequence>MEYQTALGRSDLCFEDDKNLYICEFKVIRKVNKVQSKIDEAKAQIRKKSIL</sequence>
<dbReference type="HOGENOM" id="CLU_3104615_0_0_6"/>
<protein>
    <submittedName>
        <fullName evidence="1">Uncharacterized protein</fullName>
    </submittedName>
</protein>
<dbReference type="AlphaFoldDB" id="E8LIP1"/>
<dbReference type="Proteomes" id="UP000018458">
    <property type="component" value="Unassembled WGS sequence"/>
</dbReference>
<accession>E8LIP1</accession>